<accession>T2MJ44</accession>
<dbReference type="GO" id="GO:0005758">
    <property type="term" value="C:mitochondrial intermembrane space"/>
    <property type="evidence" value="ECO:0007669"/>
    <property type="project" value="TreeGrafter"/>
</dbReference>
<dbReference type="GO" id="GO:0005634">
    <property type="term" value="C:nucleus"/>
    <property type="evidence" value="ECO:0007669"/>
    <property type="project" value="TreeGrafter"/>
</dbReference>
<evidence type="ECO:0000256" key="3">
    <source>
        <dbReference type="ARBA" id="ARBA00023706"/>
    </source>
</evidence>
<evidence type="ECO:0000256" key="2">
    <source>
        <dbReference type="ARBA" id="ARBA00023157"/>
    </source>
</evidence>
<proteinExistence type="evidence at transcript level"/>
<dbReference type="PROSITE" id="PS51808">
    <property type="entry name" value="CHCH"/>
    <property type="match status" value="1"/>
</dbReference>
<name>T2MJ44_HYDVU</name>
<comment type="similarity">
    <text evidence="1">Belongs to the TRIAP1/MDM35 family.</text>
</comment>
<protein>
    <submittedName>
        <fullName evidence="4">TP53-regulated inhibitor of apoptosis 1</fullName>
    </submittedName>
</protein>
<dbReference type="EMBL" id="HAAD01005715">
    <property type="protein sequence ID" value="CDG71947.1"/>
    <property type="molecule type" value="mRNA"/>
</dbReference>
<reference evidence="4" key="1">
    <citation type="journal article" date="2013" name="Genome Biol. Evol.">
        <title>Punctuated emergences of genetic and phenotypic innovations in eumetazoan, bilaterian, euteleostome, and hominidae ancestors.</title>
        <authorList>
            <person name="Wenger Y."/>
            <person name="Galliot B."/>
        </authorList>
    </citation>
    <scope>NUCLEOTIDE SEQUENCE</scope>
    <source>
        <tissue evidence="4">Whole animals</tissue>
    </source>
</reference>
<dbReference type="PANTHER" id="PTHR46403">
    <property type="entry name" value="TP53-REGULATED INHIBITOR OF APOPTOSIS 1"/>
    <property type="match status" value="1"/>
</dbReference>
<organism evidence="4">
    <name type="scientific">Hydra vulgaris</name>
    <name type="common">Hydra</name>
    <name type="synonym">Hydra attenuata</name>
    <dbReference type="NCBI Taxonomy" id="6087"/>
    <lineage>
        <taxon>Eukaryota</taxon>
        <taxon>Metazoa</taxon>
        <taxon>Cnidaria</taxon>
        <taxon>Hydrozoa</taxon>
        <taxon>Hydroidolina</taxon>
        <taxon>Anthoathecata</taxon>
        <taxon>Aplanulata</taxon>
        <taxon>Hydridae</taxon>
        <taxon>Hydra</taxon>
    </lineage>
</organism>
<evidence type="ECO:0000313" key="4">
    <source>
        <dbReference type="EMBL" id="CDG71947.1"/>
    </source>
</evidence>
<dbReference type="AlphaFoldDB" id="T2MJ44"/>
<sequence length="99" mass="11346">MDVIDKQSTFPQTERMDSIGKDCNPLKHKYDDCFNKWYSEQFLNGNWTTPNGQPCSELFTEYKACVVKTLNNKNIDIDEVLKTVLGTNSEMQPPHSPDA</sequence>
<dbReference type="GO" id="GO:0005829">
    <property type="term" value="C:cytosol"/>
    <property type="evidence" value="ECO:0007669"/>
    <property type="project" value="TreeGrafter"/>
</dbReference>
<dbReference type="Pfam" id="PF05254">
    <property type="entry name" value="UPF0203"/>
    <property type="match status" value="1"/>
</dbReference>
<gene>
    <name evidence="4" type="primary">TRIAP1</name>
</gene>
<evidence type="ECO:0000256" key="1">
    <source>
        <dbReference type="ARBA" id="ARBA00006196"/>
    </source>
</evidence>
<comment type="catalytic activity">
    <reaction evidence="3">
        <text>a 1,2-diacyl-sn-glycero-3-phosphate(in) = a 1,2-diacyl-sn-glycero-3-phosphate(out)</text>
        <dbReference type="Rhea" id="RHEA:36435"/>
        <dbReference type="ChEBI" id="CHEBI:58608"/>
    </reaction>
</comment>
<dbReference type="PANTHER" id="PTHR46403:SF1">
    <property type="entry name" value="TP53-REGULATED INHIBITOR OF APOPTOSIS 1"/>
    <property type="match status" value="1"/>
</dbReference>
<dbReference type="InterPro" id="IPR007918">
    <property type="entry name" value="MDM35_apoptosis"/>
</dbReference>
<keyword evidence="2" id="KW-1015">Disulfide bond</keyword>
<dbReference type="GO" id="GO:0045332">
    <property type="term" value="P:phospholipid translocation"/>
    <property type="evidence" value="ECO:0007669"/>
    <property type="project" value="TreeGrafter"/>
</dbReference>
<dbReference type="OrthoDB" id="19091at2759"/>
<dbReference type="GO" id="GO:1990050">
    <property type="term" value="F:phosphatidic acid transfer activity"/>
    <property type="evidence" value="ECO:0007669"/>
    <property type="project" value="TreeGrafter"/>
</dbReference>